<name>A0AAD7NCU4_9AGAR</name>
<sequence>MPPFPLPERIELDRTQLQNYFLSNAVYGEDFVATRDKGTEKGSIWSFKRCNDWEVFPDLPYRLPSPPFFVNVFGQVDIACLVGGGKVVIRLKSPSNSVCKIRHSYDRQLAQLKRILWEDGFSAVSACRSPLEPFVF</sequence>
<evidence type="ECO:0000313" key="2">
    <source>
        <dbReference type="Proteomes" id="UP001215598"/>
    </source>
</evidence>
<dbReference type="AlphaFoldDB" id="A0AAD7NCU4"/>
<organism evidence="1 2">
    <name type="scientific">Mycena metata</name>
    <dbReference type="NCBI Taxonomy" id="1033252"/>
    <lineage>
        <taxon>Eukaryota</taxon>
        <taxon>Fungi</taxon>
        <taxon>Dikarya</taxon>
        <taxon>Basidiomycota</taxon>
        <taxon>Agaricomycotina</taxon>
        <taxon>Agaricomycetes</taxon>
        <taxon>Agaricomycetidae</taxon>
        <taxon>Agaricales</taxon>
        <taxon>Marasmiineae</taxon>
        <taxon>Mycenaceae</taxon>
        <taxon>Mycena</taxon>
    </lineage>
</organism>
<protein>
    <submittedName>
        <fullName evidence="1">Uncharacterized protein</fullName>
    </submittedName>
</protein>
<gene>
    <name evidence="1" type="ORF">B0H16DRAFT_1722592</name>
</gene>
<comment type="caution">
    <text evidence="1">The sequence shown here is derived from an EMBL/GenBank/DDBJ whole genome shotgun (WGS) entry which is preliminary data.</text>
</comment>
<evidence type="ECO:0000313" key="1">
    <source>
        <dbReference type="EMBL" id="KAJ7754889.1"/>
    </source>
</evidence>
<keyword evidence="2" id="KW-1185">Reference proteome</keyword>
<reference evidence="1" key="1">
    <citation type="submission" date="2023-03" db="EMBL/GenBank/DDBJ databases">
        <title>Massive genome expansion in bonnet fungi (Mycena s.s.) driven by repeated elements and novel gene families across ecological guilds.</title>
        <authorList>
            <consortium name="Lawrence Berkeley National Laboratory"/>
            <person name="Harder C.B."/>
            <person name="Miyauchi S."/>
            <person name="Viragh M."/>
            <person name="Kuo A."/>
            <person name="Thoen E."/>
            <person name="Andreopoulos B."/>
            <person name="Lu D."/>
            <person name="Skrede I."/>
            <person name="Drula E."/>
            <person name="Henrissat B."/>
            <person name="Morin E."/>
            <person name="Kohler A."/>
            <person name="Barry K."/>
            <person name="LaButti K."/>
            <person name="Morin E."/>
            <person name="Salamov A."/>
            <person name="Lipzen A."/>
            <person name="Mereny Z."/>
            <person name="Hegedus B."/>
            <person name="Baldrian P."/>
            <person name="Stursova M."/>
            <person name="Weitz H."/>
            <person name="Taylor A."/>
            <person name="Grigoriev I.V."/>
            <person name="Nagy L.G."/>
            <person name="Martin F."/>
            <person name="Kauserud H."/>
        </authorList>
    </citation>
    <scope>NUCLEOTIDE SEQUENCE</scope>
    <source>
        <strain evidence="1">CBHHK182m</strain>
    </source>
</reference>
<proteinExistence type="predicted"/>
<dbReference type="EMBL" id="JARKIB010000051">
    <property type="protein sequence ID" value="KAJ7754889.1"/>
    <property type="molecule type" value="Genomic_DNA"/>
</dbReference>
<accession>A0AAD7NCU4</accession>
<dbReference type="Proteomes" id="UP001215598">
    <property type="component" value="Unassembled WGS sequence"/>
</dbReference>